<name>A0A9P8P8R4_9ASCO</name>
<dbReference type="GO" id="GO:0016274">
    <property type="term" value="F:protein-arginine N-methyltransferase activity"/>
    <property type="evidence" value="ECO:0007669"/>
    <property type="project" value="InterPro"/>
</dbReference>
<evidence type="ECO:0000313" key="11">
    <source>
        <dbReference type="EMBL" id="KAH3667838.1"/>
    </source>
</evidence>
<dbReference type="InterPro" id="IPR029063">
    <property type="entry name" value="SAM-dependent_MTases_sf"/>
</dbReference>
<gene>
    <name evidence="11" type="ORF">WICMUC_005238</name>
</gene>
<keyword evidence="2 4" id="KW-0808">Transferase</keyword>
<evidence type="ECO:0000256" key="6">
    <source>
        <dbReference type="PIRSR" id="PIRSR015894-2"/>
    </source>
</evidence>
<protein>
    <recommendedName>
        <fullName evidence="4">Protein arginine N-methyltransferase</fullName>
    </recommendedName>
</protein>
<dbReference type="PROSITE" id="PS51678">
    <property type="entry name" value="SAM_MT_PRMT"/>
    <property type="match status" value="1"/>
</dbReference>
<dbReference type="Pfam" id="PF17285">
    <property type="entry name" value="PRMT5_TIM"/>
    <property type="match status" value="1"/>
</dbReference>
<organism evidence="11 12">
    <name type="scientific">Wickerhamomyces mucosus</name>
    <dbReference type="NCBI Taxonomy" id="1378264"/>
    <lineage>
        <taxon>Eukaryota</taxon>
        <taxon>Fungi</taxon>
        <taxon>Dikarya</taxon>
        <taxon>Ascomycota</taxon>
        <taxon>Saccharomycotina</taxon>
        <taxon>Saccharomycetes</taxon>
        <taxon>Phaffomycetales</taxon>
        <taxon>Wickerhamomycetaceae</taxon>
        <taxon>Wickerhamomyces</taxon>
    </lineage>
</organism>
<sequence length="647" mass="74609">MAESIAKSERGNPLIGIKPAISSTSTTKTNREPKSVSSYLGKGFDYLLIPITNDEYRDKCATYLINYNPAKEELTPPEITETDITIVHNHHTTPRIIGSISSWVDLTSEDDTLNLFSRQVLENELRYANYIGLKEISIAPPKNPMNLSKYSRSIMKALSITKNYHTTITIYLPISEDVIFDEIGNEDPLSTWDIWNSIRTYCDYNPRLKVSLELLNHEIPKNVIDRWFTEPISSLLISHSLFLTNGNGYPVLSKSNQSLLQLYDLKTPILLLHDLEISPKSIRQELFLRYLNFIILKNRQPFSKIEIFAQKHNDVLLPPLQPLSINLDNFTYDVFAKDVIKYEAYGEAMTSYMKDQNDHEINIAIVGAGKGGLVHQLYKSIDDLKIMDRINRITIIEKNQNCLIELKSHFNHYQQVEILNVDMREWNPSLRYHMIVSELLGSFGCNELSPECLEPLMKYLTEDGISIPQSYQSWIAPITAPRLFQSLKNLKDPKAFHKPYVVRLLESQIVSTRVNKLWEFTHIPSQSLLHSSKLQKFETSVFEIENKCVLHGIAGYFTAKLFENVTISIVPETHTTDLISWFPMFFPIENPLYVKDNTLLKISMSRNRDENRVWYDWSLESFEKHFKLRTGICKTHNSDGQGFNIGL</sequence>
<feature type="binding site" evidence="6">
    <location>
        <position position="332"/>
    </location>
    <ligand>
        <name>S-adenosyl-L-methionine</name>
        <dbReference type="ChEBI" id="CHEBI:59789"/>
    </ligand>
</feature>
<dbReference type="Gene3D" id="2.70.160.11">
    <property type="entry name" value="Hnrnp arginine n-methyltransferase1"/>
    <property type="match status" value="1"/>
</dbReference>
<reference evidence="11" key="1">
    <citation type="journal article" date="2021" name="Open Biol.">
        <title>Shared evolutionary footprints suggest mitochondrial oxidative damage underlies multiple complex I losses in fungi.</title>
        <authorList>
            <person name="Schikora-Tamarit M.A."/>
            <person name="Marcet-Houben M."/>
            <person name="Nosek J."/>
            <person name="Gabaldon T."/>
        </authorList>
    </citation>
    <scope>NUCLEOTIDE SEQUENCE</scope>
    <source>
        <strain evidence="11">CBS6341</strain>
    </source>
</reference>
<dbReference type="InterPro" id="IPR035247">
    <property type="entry name" value="PRMT5_TIM"/>
</dbReference>
<dbReference type="Pfam" id="PF17286">
    <property type="entry name" value="PRMT5_C"/>
    <property type="match status" value="1"/>
</dbReference>
<comment type="similarity">
    <text evidence="4">Belongs to the class I-like SAM-binding methyltransferase superfamily.</text>
</comment>
<dbReference type="InterPro" id="IPR025799">
    <property type="entry name" value="Arg_MeTrfase"/>
</dbReference>
<dbReference type="InterPro" id="IPR035248">
    <property type="entry name" value="PRMT5_C"/>
</dbReference>
<evidence type="ECO:0000259" key="10">
    <source>
        <dbReference type="Pfam" id="PF17286"/>
    </source>
</evidence>
<dbReference type="InterPro" id="IPR035075">
    <property type="entry name" value="PRMT5"/>
</dbReference>
<dbReference type="AlphaFoldDB" id="A0A9P8P8R4"/>
<evidence type="ECO:0000256" key="2">
    <source>
        <dbReference type="ARBA" id="ARBA00022679"/>
    </source>
</evidence>
<dbReference type="PANTHER" id="PTHR10738:SF0">
    <property type="entry name" value="PROTEIN ARGININE N-METHYLTRANSFERASE 5"/>
    <property type="match status" value="1"/>
</dbReference>
<evidence type="ECO:0000313" key="12">
    <source>
        <dbReference type="Proteomes" id="UP000769528"/>
    </source>
</evidence>
<feature type="binding site" evidence="6">
    <location>
        <position position="397"/>
    </location>
    <ligand>
        <name>S-adenosyl-L-methionine</name>
        <dbReference type="ChEBI" id="CHEBI:59789"/>
    </ligand>
</feature>
<feature type="active site" description="Proton donor/acceptor" evidence="5">
    <location>
        <position position="438"/>
    </location>
</feature>
<feature type="domain" description="PRMT5 TIM barrel" evidence="9">
    <location>
        <begin position="43"/>
        <end position="295"/>
    </location>
</feature>
<dbReference type="SUPFAM" id="SSF53335">
    <property type="entry name" value="S-adenosyl-L-methionine-dependent methyltransferases"/>
    <property type="match status" value="1"/>
</dbReference>
<evidence type="ECO:0000256" key="1">
    <source>
        <dbReference type="ARBA" id="ARBA00022603"/>
    </source>
</evidence>
<dbReference type="InterPro" id="IPR007857">
    <property type="entry name" value="Arg_MeTrfase_PRMT5"/>
</dbReference>
<evidence type="ECO:0000259" key="8">
    <source>
        <dbReference type="Pfam" id="PF05185"/>
    </source>
</evidence>
<dbReference type="Gene3D" id="3.40.50.150">
    <property type="entry name" value="Vaccinia Virus protein VP39"/>
    <property type="match status" value="1"/>
</dbReference>
<evidence type="ECO:0000256" key="3">
    <source>
        <dbReference type="ARBA" id="ARBA00022691"/>
    </source>
</evidence>
<evidence type="ECO:0000256" key="5">
    <source>
        <dbReference type="PIRSR" id="PIRSR015894-1"/>
    </source>
</evidence>
<dbReference type="Pfam" id="PF05185">
    <property type="entry name" value="PRMT5"/>
    <property type="match status" value="1"/>
</dbReference>
<evidence type="ECO:0000256" key="7">
    <source>
        <dbReference type="PIRSR" id="PIRSR015894-3"/>
    </source>
</evidence>
<dbReference type="GO" id="GO:0032259">
    <property type="term" value="P:methylation"/>
    <property type="evidence" value="ECO:0007669"/>
    <property type="project" value="UniProtKB-KW"/>
</dbReference>
<evidence type="ECO:0000256" key="4">
    <source>
        <dbReference type="PIRNR" id="PIRNR015894"/>
    </source>
</evidence>
<dbReference type="GO" id="GO:0005634">
    <property type="term" value="C:nucleus"/>
    <property type="evidence" value="ECO:0007669"/>
    <property type="project" value="TreeGrafter"/>
</dbReference>
<dbReference type="OrthoDB" id="1368803at2759"/>
<feature type="domain" description="PRMT5 arginine-N-methyltransferase" evidence="8">
    <location>
        <begin position="306"/>
        <end position="467"/>
    </location>
</feature>
<dbReference type="Proteomes" id="UP000769528">
    <property type="component" value="Unassembled WGS sequence"/>
</dbReference>
<keyword evidence="12" id="KW-1185">Reference proteome</keyword>
<dbReference type="PANTHER" id="PTHR10738">
    <property type="entry name" value="PROTEIN ARGININE N-METHYLTRANSFERASE 5"/>
    <property type="match status" value="1"/>
</dbReference>
<dbReference type="GO" id="GO:0006355">
    <property type="term" value="P:regulation of DNA-templated transcription"/>
    <property type="evidence" value="ECO:0007669"/>
    <property type="project" value="TreeGrafter"/>
</dbReference>
<dbReference type="GO" id="GO:0005829">
    <property type="term" value="C:cytosol"/>
    <property type="evidence" value="ECO:0007669"/>
    <property type="project" value="TreeGrafter"/>
</dbReference>
<keyword evidence="3 4" id="KW-0949">S-adenosyl-L-methionine</keyword>
<dbReference type="Gene3D" id="3.20.20.150">
    <property type="entry name" value="Divalent-metal-dependent TIM barrel enzymes"/>
    <property type="match status" value="1"/>
</dbReference>
<feature type="active site" description="Proton donor/acceptor" evidence="5">
    <location>
        <position position="447"/>
    </location>
</feature>
<accession>A0A9P8P8R4</accession>
<proteinExistence type="inferred from homology"/>
<feature type="binding site" evidence="6">
    <location>
        <begin position="422"/>
        <end position="423"/>
    </location>
    <ligand>
        <name>S-adenosyl-L-methionine</name>
        <dbReference type="ChEBI" id="CHEBI:59789"/>
    </ligand>
</feature>
<keyword evidence="1 4" id="KW-0489">Methyltransferase</keyword>
<reference evidence="11" key="2">
    <citation type="submission" date="2021-01" db="EMBL/GenBank/DDBJ databases">
        <authorList>
            <person name="Schikora-Tamarit M.A."/>
        </authorList>
    </citation>
    <scope>NUCLEOTIDE SEQUENCE</scope>
    <source>
        <strain evidence="11">CBS6341</strain>
    </source>
</reference>
<evidence type="ECO:0000259" key="9">
    <source>
        <dbReference type="Pfam" id="PF17285"/>
    </source>
</evidence>
<feature type="domain" description="PRMT5 oligomerisation" evidence="10">
    <location>
        <begin position="470"/>
        <end position="645"/>
    </location>
</feature>
<comment type="caution">
    <text evidence="11">The sequence shown here is derived from an EMBL/GenBank/DDBJ whole genome shotgun (WGS) entry which is preliminary data.</text>
</comment>
<feature type="site" description="Critical for specifying symmetric addition of methyl groups" evidence="7">
    <location>
        <position position="335"/>
    </location>
</feature>
<dbReference type="EMBL" id="JAEUBF010001377">
    <property type="protein sequence ID" value="KAH3667838.1"/>
    <property type="molecule type" value="Genomic_DNA"/>
</dbReference>
<feature type="binding site" evidence="6">
    <location>
        <begin position="341"/>
        <end position="342"/>
    </location>
    <ligand>
        <name>S-adenosyl-L-methionine</name>
        <dbReference type="ChEBI" id="CHEBI:59789"/>
    </ligand>
</feature>
<dbReference type="PIRSF" id="PIRSF015894">
    <property type="entry name" value="Skb1_MeTrfase"/>
    <property type="match status" value="1"/>
</dbReference>